<name>A0ACB7PKR9_9PEZI</name>
<organism evidence="1 2">
    <name type="scientific">Chaetomium tenue</name>
    <dbReference type="NCBI Taxonomy" id="1854479"/>
    <lineage>
        <taxon>Eukaryota</taxon>
        <taxon>Fungi</taxon>
        <taxon>Dikarya</taxon>
        <taxon>Ascomycota</taxon>
        <taxon>Pezizomycotina</taxon>
        <taxon>Sordariomycetes</taxon>
        <taxon>Sordariomycetidae</taxon>
        <taxon>Sordariales</taxon>
        <taxon>Chaetomiaceae</taxon>
        <taxon>Chaetomium</taxon>
    </lineage>
</organism>
<accession>A0ACB7PKR9</accession>
<protein>
    <submittedName>
        <fullName evidence="1">Uncharacterized protein</fullName>
    </submittedName>
</protein>
<evidence type="ECO:0000313" key="2">
    <source>
        <dbReference type="Proteomes" id="UP000724584"/>
    </source>
</evidence>
<sequence length="172" mass="17711">MCGPETPSSTPRIGARVDLSSPSGRGSLGNLLFLNPTSPSSAHATHVRFFQPATAKPTTSCKSPFDDDSLLVSIHLTGDLTKPLADAGLMQQFTLRSPPSSTPSSPINSPHDDGVPNGYFEETALGAALSLQVGSDGIIGRRVSMRRGEELLADGIVGFNSLPVVLGGGGGL</sequence>
<evidence type="ECO:0000313" key="1">
    <source>
        <dbReference type="EMBL" id="KAH6641306.1"/>
    </source>
</evidence>
<dbReference type="Proteomes" id="UP000724584">
    <property type="component" value="Unassembled WGS sequence"/>
</dbReference>
<proteinExistence type="predicted"/>
<gene>
    <name evidence="1" type="ORF">F5144DRAFT_618869</name>
</gene>
<dbReference type="EMBL" id="JAGIZQ010000002">
    <property type="protein sequence ID" value="KAH6641306.1"/>
    <property type="molecule type" value="Genomic_DNA"/>
</dbReference>
<comment type="caution">
    <text evidence="1">The sequence shown here is derived from an EMBL/GenBank/DDBJ whole genome shotgun (WGS) entry which is preliminary data.</text>
</comment>
<reference evidence="1 2" key="1">
    <citation type="journal article" date="2021" name="Nat. Commun.">
        <title>Genetic determinants of endophytism in the Arabidopsis root mycobiome.</title>
        <authorList>
            <person name="Mesny F."/>
            <person name="Miyauchi S."/>
            <person name="Thiergart T."/>
            <person name="Pickel B."/>
            <person name="Atanasova L."/>
            <person name="Karlsson M."/>
            <person name="Huettel B."/>
            <person name="Barry K.W."/>
            <person name="Haridas S."/>
            <person name="Chen C."/>
            <person name="Bauer D."/>
            <person name="Andreopoulos W."/>
            <person name="Pangilinan J."/>
            <person name="LaButti K."/>
            <person name="Riley R."/>
            <person name="Lipzen A."/>
            <person name="Clum A."/>
            <person name="Drula E."/>
            <person name="Henrissat B."/>
            <person name="Kohler A."/>
            <person name="Grigoriev I.V."/>
            <person name="Martin F.M."/>
            <person name="Hacquard S."/>
        </authorList>
    </citation>
    <scope>NUCLEOTIDE SEQUENCE [LARGE SCALE GENOMIC DNA]</scope>
    <source>
        <strain evidence="1 2">MPI-SDFR-AT-0079</strain>
    </source>
</reference>
<keyword evidence="2" id="KW-1185">Reference proteome</keyword>